<dbReference type="InterPro" id="IPR013727">
    <property type="entry name" value="2CSK_N"/>
</dbReference>
<keyword evidence="7" id="KW-0547">Nucleotide-binding</keyword>
<accession>A0A172Y3A8</accession>
<dbReference type="Proteomes" id="UP000077603">
    <property type="component" value="Chromosome"/>
</dbReference>
<feature type="domain" description="Histidine kinase" evidence="14">
    <location>
        <begin position="232"/>
        <end position="428"/>
    </location>
</feature>
<keyword evidence="12 13" id="KW-0472">Membrane</keyword>
<dbReference type="InterPro" id="IPR003594">
    <property type="entry name" value="HATPase_dom"/>
</dbReference>
<sequence length="439" mass="47163">MTSIRLRLFAILAVVTALVWGAAVVWVEVHTRHEVQRVLDRRLMESARMVSSLMRTGEMTPVANPALPGPVPAYERQLSCQIWTMNGELIARSQNAPAESLAPDEDGFSERVIQGELWRVYTVNVPEGGYRVMVGDSLTIREHLVSSVVAGLLGPAALGLAALGVLIWWSVGAGLRPVRQMTRILTERDADDLSPIGVAPGGSDLQPFVQSLDALMDRVRAARLRETEFTAAAAHELRTPLAGLRIQAQIAAATADEQTRRHALEQIQVSVDRTARLVAGLLALAREDVTAIDDRAKRWTGLAAPFQAQGPEPRLEAPQGGIEVFAEPDRFNLVAANIMANAQQFARSRIRVSVEGEGPSAVIAIDDDGPGVAAADLERLGQRFFRPAGSPGGGSGLGLSIVASAMKAHGGEVRFVPSRLGGLRVELRGLPVRARTEHS</sequence>
<gene>
    <name evidence="15" type="ORF">DA69_02370</name>
</gene>
<comment type="catalytic activity">
    <reaction evidence="1">
        <text>ATP + protein L-histidine = ADP + protein N-phospho-L-histidine.</text>
        <dbReference type="EC" id="2.7.13.3"/>
    </reaction>
</comment>
<dbReference type="InterPro" id="IPR050428">
    <property type="entry name" value="TCS_sensor_his_kinase"/>
</dbReference>
<name>A0A172Y3A8_9CAUL</name>
<evidence type="ECO:0000256" key="3">
    <source>
        <dbReference type="ARBA" id="ARBA00012438"/>
    </source>
</evidence>
<dbReference type="Pfam" id="PF08521">
    <property type="entry name" value="2CSK_N"/>
    <property type="match status" value="1"/>
</dbReference>
<evidence type="ECO:0000256" key="11">
    <source>
        <dbReference type="ARBA" id="ARBA00023012"/>
    </source>
</evidence>
<keyword evidence="8 15" id="KW-0418">Kinase</keyword>
<dbReference type="Gene3D" id="3.30.565.10">
    <property type="entry name" value="Histidine kinase-like ATPase, C-terminal domain"/>
    <property type="match status" value="1"/>
</dbReference>
<protein>
    <recommendedName>
        <fullName evidence="3">histidine kinase</fullName>
        <ecNumber evidence="3">2.7.13.3</ecNumber>
    </recommendedName>
</protein>
<dbReference type="SMART" id="SM00388">
    <property type="entry name" value="HisKA"/>
    <property type="match status" value="1"/>
</dbReference>
<dbReference type="CDD" id="cd00082">
    <property type="entry name" value="HisKA"/>
    <property type="match status" value="1"/>
</dbReference>
<evidence type="ECO:0000256" key="8">
    <source>
        <dbReference type="ARBA" id="ARBA00022777"/>
    </source>
</evidence>
<dbReference type="OrthoDB" id="913606at2"/>
<dbReference type="InterPro" id="IPR004358">
    <property type="entry name" value="Sig_transdc_His_kin-like_C"/>
</dbReference>
<evidence type="ECO:0000256" key="6">
    <source>
        <dbReference type="ARBA" id="ARBA00022692"/>
    </source>
</evidence>
<evidence type="ECO:0000256" key="1">
    <source>
        <dbReference type="ARBA" id="ARBA00000085"/>
    </source>
</evidence>
<dbReference type="Gene3D" id="1.10.287.130">
    <property type="match status" value="1"/>
</dbReference>
<dbReference type="InterPro" id="IPR003661">
    <property type="entry name" value="HisK_dim/P_dom"/>
</dbReference>
<dbReference type="EC" id="2.7.13.3" evidence="3"/>
<keyword evidence="4" id="KW-0597">Phosphoprotein</keyword>
<dbReference type="SUPFAM" id="SSF47384">
    <property type="entry name" value="Homodimeric domain of signal transducing histidine kinase"/>
    <property type="match status" value="1"/>
</dbReference>
<evidence type="ECO:0000313" key="15">
    <source>
        <dbReference type="EMBL" id="ANF53701.1"/>
    </source>
</evidence>
<keyword evidence="11" id="KW-0902">Two-component regulatory system</keyword>
<dbReference type="GO" id="GO:0005524">
    <property type="term" value="F:ATP binding"/>
    <property type="evidence" value="ECO:0007669"/>
    <property type="project" value="UniProtKB-KW"/>
</dbReference>
<dbReference type="PROSITE" id="PS50109">
    <property type="entry name" value="HIS_KIN"/>
    <property type="match status" value="1"/>
</dbReference>
<organism evidence="15 16">
    <name type="scientific">Brevundimonas naejangsanensis</name>
    <dbReference type="NCBI Taxonomy" id="588932"/>
    <lineage>
        <taxon>Bacteria</taxon>
        <taxon>Pseudomonadati</taxon>
        <taxon>Pseudomonadota</taxon>
        <taxon>Alphaproteobacteria</taxon>
        <taxon>Caulobacterales</taxon>
        <taxon>Caulobacteraceae</taxon>
        <taxon>Brevundimonas</taxon>
    </lineage>
</organism>
<dbReference type="Pfam" id="PF02518">
    <property type="entry name" value="HATPase_c"/>
    <property type="match status" value="1"/>
</dbReference>
<evidence type="ECO:0000256" key="2">
    <source>
        <dbReference type="ARBA" id="ARBA00004141"/>
    </source>
</evidence>
<keyword evidence="6 13" id="KW-0812">Transmembrane</keyword>
<keyword evidence="9" id="KW-0067">ATP-binding</keyword>
<dbReference type="SMART" id="SM00387">
    <property type="entry name" value="HATPase_c"/>
    <property type="match status" value="1"/>
</dbReference>
<dbReference type="GO" id="GO:0005886">
    <property type="term" value="C:plasma membrane"/>
    <property type="evidence" value="ECO:0007669"/>
    <property type="project" value="TreeGrafter"/>
</dbReference>
<comment type="subcellular location">
    <subcellularLocation>
        <location evidence="2">Membrane</location>
        <topology evidence="2">Multi-pass membrane protein</topology>
    </subcellularLocation>
</comment>
<evidence type="ECO:0000256" key="10">
    <source>
        <dbReference type="ARBA" id="ARBA00022989"/>
    </source>
</evidence>
<dbReference type="InterPro" id="IPR036097">
    <property type="entry name" value="HisK_dim/P_sf"/>
</dbReference>
<evidence type="ECO:0000256" key="9">
    <source>
        <dbReference type="ARBA" id="ARBA00022840"/>
    </source>
</evidence>
<dbReference type="eggNOG" id="COG2205">
    <property type="taxonomic scope" value="Bacteria"/>
</dbReference>
<dbReference type="GO" id="GO:0000155">
    <property type="term" value="F:phosphorelay sensor kinase activity"/>
    <property type="evidence" value="ECO:0007669"/>
    <property type="project" value="InterPro"/>
</dbReference>
<evidence type="ECO:0000259" key="14">
    <source>
        <dbReference type="PROSITE" id="PS50109"/>
    </source>
</evidence>
<dbReference type="STRING" id="588932.DA69_02370"/>
<reference evidence="15 16" key="1">
    <citation type="journal article" date="2014" name="Genome Announc.">
        <title>Genome Sequence of a Promising Hydrogen-Producing Facultative Anaerobic Bacterium, Brevundimonas naejangsanensis Strain B1.</title>
        <authorList>
            <person name="Su H."/>
            <person name="Zhang T."/>
            <person name="Bao M."/>
            <person name="Jiang Y."/>
            <person name="Wang Y."/>
            <person name="Tan T."/>
        </authorList>
    </citation>
    <scope>NUCLEOTIDE SEQUENCE [LARGE SCALE GENOMIC DNA]</scope>
    <source>
        <strain evidence="15 16">B1</strain>
    </source>
</reference>
<dbReference type="InterPro" id="IPR005467">
    <property type="entry name" value="His_kinase_dom"/>
</dbReference>
<dbReference type="EMBL" id="CP015614">
    <property type="protein sequence ID" value="ANF53701.1"/>
    <property type="molecule type" value="Genomic_DNA"/>
</dbReference>
<dbReference type="PANTHER" id="PTHR45436">
    <property type="entry name" value="SENSOR HISTIDINE KINASE YKOH"/>
    <property type="match status" value="1"/>
</dbReference>
<keyword evidence="16" id="KW-1185">Reference proteome</keyword>
<dbReference type="SUPFAM" id="SSF55874">
    <property type="entry name" value="ATPase domain of HSP90 chaperone/DNA topoisomerase II/histidine kinase"/>
    <property type="match status" value="1"/>
</dbReference>
<proteinExistence type="predicted"/>
<evidence type="ECO:0000256" key="4">
    <source>
        <dbReference type="ARBA" id="ARBA00022553"/>
    </source>
</evidence>
<dbReference type="KEGG" id="bne:DA69_02370"/>
<dbReference type="AlphaFoldDB" id="A0A172Y3A8"/>
<dbReference type="Pfam" id="PF00512">
    <property type="entry name" value="HisKA"/>
    <property type="match status" value="1"/>
</dbReference>
<evidence type="ECO:0000313" key="16">
    <source>
        <dbReference type="Proteomes" id="UP000077603"/>
    </source>
</evidence>
<evidence type="ECO:0000256" key="12">
    <source>
        <dbReference type="ARBA" id="ARBA00023136"/>
    </source>
</evidence>
<evidence type="ECO:0000256" key="5">
    <source>
        <dbReference type="ARBA" id="ARBA00022679"/>
    </source>
</evidence>
<dbReference type="InterPro" id="IPR036890">
    <property type="entry name" value="HATPase_C_sf"/>
</dbReference>
<evidence type="ECO:0000256" key="7">
    <source>
        <dbReference type="ARBA" id="ARBA00022741"/>
    </source>
</evidence>
<dbReference type="RefSeq" id="WP_025977646.1">
    <property type="nucleotide sequence ID" value="NZ_CP015614.1"/>
</dbReference>
<keyword evidence="5" id="KW-0808">Transferase</keyword>
<dbReference type="PRINTS" id="PR00344">
    <property type="entry name" value="BCTRLSENSOR"/>
</dbReference>
<keyword evidence="10 13" id="KW-1133">Transmembrane helix</keyword>
<feature type="transmembrane region" description="Helical" evidence="13">
    <location>
        <begin position="148"/>
        <end position="171"/>
    </location>
</feature>
<evidence type="ECO:0000256" key="13">
    <source>
        <dbReference type="SAM" id="Phobius"/>
    </source>
</evidence>
<dbReference type="PANTHER" id="PTHR45436:SF14">
    <property type="entry name" value="SENSOR PROTEIN QSEC"/>
    <property type="match status" value="1"/>
</dbReference>